<keyword evidence="3" id="KW-1185">Reference proteome</keyword>
<name>A0A059DYC3_9PROT</name>
<dbReference type="AlphaFoldDB" id="A0A059DYC3"/>
<comment type="caution">
    <text evidence="2">The sequence shown here is derived from an EMBL/GenBank/DDBJ whole genome shotgun (WGS) entry which is preliminary data.</text>
</comment>
<proteinExistence type="predicted"/>
<dbReference type="Proteomes" id="UP000024547">
    <property type="component" value="Unassembled WGS sequence"/>
</dbReference>
<dbReference type="EMBL" id="AWFH01000056">
    <property type="protein sequence ID" value="KCZ58560.1"/>
    <property type="molecule type" value="Genomic_DNA"/>
</dbReference>
<sequence>MQAINERRQRRVLLRSDLGSSPTKKTQAQIAAQRRKMRIPGGGGN</sequence>
<evidence type="ECO:0000313" key="2">
    <source>
        <dbReference type="EMBL" id="KCZ58560.1"/>
    </source>
</evidence>
<protein>
    <submittedName>
        <fullName evidence="2">Uncharacterized protein</fullName>
    </submittedName>
</protein>
<dbReference type="PATRIC" id="fig|1280948.3.peg.2975"/>
<organism evidence="2 3">
    <name type="scientific">Hyphomonas atlantica</name>
    <dbReference type="NCBI Taxonomy" id="1280948"/>
    <lineage>
        <taxon>Bacteria</taxon>
        <taxon>Pseudomonadati</taxon>
        <taxon>Pseudomonadota</taxon>
        <taxon>Alphaproteobacteria</taxon>
        <taxon>Hyphomonadales</taxon>
        <taxon>Hyphomonadaceae</taxon>
        <taxon>Hyphomonas</taxon>
    </lineage>
</organism>
<dbReference type="RefSeq" id="WP_273241651.1">
    <property type="nucleotide sequence ID" value="NZ_CAXPFE010000013.1"/>
</dbReference>
<evidence type="ECO:0000313" key="3">
    <source>
        <dbReference type="Proteomes" id="UP000024547"/>
    </source>
</evidence>
<accession>A0A059DYC3</accession>
<reference evidence="2 3" key="1">
    <citation type="journal article" date="2014" name="Antonie Van Leeuwenhoek">
        <title>Hyphomonas beringensis sp. nov. and Hyphomonas chukchiensis sp. nov., isolated from surface seawater of the Bering Sea and Chukchi Sea.</title>
        <authorList>
            <person name="Li C."/>
            <person name="Lai Q."/>
            <person name="Li G."/>
            <person name="Dong C."/>
            <person name="Wang J."/>
            <person name="Liao Y."/>
            <person name="Shao Z."/>
        </authorList>
    </citation>
    <scope>NUCLEOTIDE SEQUENCE [LARGE SCALE GENOMIC DNA]</scope>
    <source>
        <strain evidence="2 3">22II1-22F38</strain>
    </source>
</reference>
<feature type="compositionally biased region" description="Polar residues" evidence="1">
    <location>
        <begin position="18"/>
        <end position="30"/>
    </location>
</feature>
<evidence type="ECO:0000256" key="1">
    <source>
        <dbReference type="SAM" id="MobiDB-lite"/>
    </source>
</evidence>
<gene>
    <name evidence="2" type="ORF">HY36_09285</name>
</gene>
<dbReference type="GeneID" id="92498780"/>
<feature type="region of interest" description="Disordered" evidence="1">
    <location>
        <begin position="1"/>
        <end position="45"/>
    </location>
</feature>